<organism evidence="1">
    <name type="scientific">hydrothermal vent metagenome</name>
    <dbReference type="NCBI Taxonomy" id="652676"/>
    <lineage>
        <taxon>unclassified sequences</taxon>
        <taxon>metagenomes</taxon>
        <taxon>ecological metagenomes</taxon>
    </lineage>
</organism>
<evidence type="ECO:0008006" key="2">
    <source>
        <dbReference type="Google" id="ProtNLM"/>
    </source>
</evidence>
<reference evidence="1" key="1">
    <citation type="submission" date="2018-06" db="EMBL/GenBank/DDBJ databases">
        <authorList>
            <person name="Zhirakovskaya E."/>
        </authorList>
    </citation>
    <scope>NUCLEOTIDE SEQUENCE</scope>
</reference>
<proteinExistence type="predicted"/>
<sequence length="489" mass="54724">MRKIALLVALPLFALLAVALLPFWLGGEIEKQLRLQSEQFQQQWGSLPGISYELSRYQRGYLSSVVDTRVTISPQSIYPLAVSDSSLVETFTLTFRHKVSHGPWIDNRFSLSLMSKIETLLLPVDGQDTSAAFYFSEPAAVMTSWLEWSGGIWGNGAIPAYRGRDHTGQYDVKWGGFHFSFEGDWLSRQVKGHFNAPRFELVNAAYGVTIGGLFGNFNHLASPQFSLLGNGEVNLNLFKLRAEGEEGVPLSFILRDMGIVHHELQRGAVMDVVQEFEFRLLQINDVKLDNGALHLSLNNLDVAILKMIQQRYASLGPVQRADPKALQQALLPLLSELLMQAPFIDVNKVEVATVDGVMSGRFKLGIDEGVDVLSTIQLPEGLVRLLSLAQIEIEIKLPAPMIEQQARKAVHAKIIEQLLESEQTMTAEKMTKQTARAVEQMLAQFEIQNILRREANHYRAKLRYQSGHLYLNGVPADNFLSLLPSLKES</sequence>
<dbReference type="InterPro" id="IPR010352">
    <property type="entry name" value="DUF945"/>
</dbReference>
<dbReference type="Pfam" id="PF06097">
    <property type="entry name" value="DUF945"/>
    <property type="match status" value="1"/>
</dbReference>
<protein>
    <recommendedName>
        <fullName evidence="2">DUF945 family protein</fullName>
    </recommendedName>
</protein>
<accession>A0A3B0ZP95</accession>
<dbReference type="AlphaFoldDB" id="A0A3B0ZP95"/>
<evidence type="ECO:0000313" key="1">
    <source>
        <dbReference type="EMBL" id="VAW89242.1"/>
    </source>
</evidence>
<gene>
    <name evidence="1" type="ORF">MNBD_GAMMA17-489</name>
</gene>
<dbReference type="EMBL" id="UOFQ01000126">
    <property type="protein sequence ID" value="VAW89242.1"/>
    <property type="molecule type" value="Genomic_DNA"/>
</dbReference>
<name>A0A3B0ZP95_9ZZZZ</name>